<dbReference type="PANTHER" id="PTHR31900:SF30">
    <property type="entry name" value="SUPERFAMILY PROTEIN, PUTATIVE-RELATED"/>
    <property type="match status" value="1"/>
</dbReference>
<proteinExistence type="predicted"/>
<dbReference type="OrthoDB" id="1411575at2759"/>
<gene>
    <name evidence="2" type="ORF">CKAN_00998900</name>
</gene>
<accession>A0A443NS14</accession>
<dbReference type="SMART" id="SM00579">
    <property type="entry name" value="FBD"/>
    <property type="match status" value="1"/>
</dbReference>
<dbReference type="Proteomes" id="UP000283530">
    <property type="component" value="Unassembled WGS sequence"/>
</dbReference>
<dbReference type="InterPro" id="IPR055411">
    <property type="entry name" value="LRR_FXL15/At3g58940/PEG3-like"/>
</dbReference>
<dbReference type="InterPro" id="IPR032675">
    <property type="entry name" value="LRR_dom_sf"/>
</dbReference>
<evidence type="ECO:0000259" key="1">
    <source>
        <dbReference type="SMART" id="SM00579"/>
    </source>
</evidence>
<reference evidence="2 3" key="1">
    <citation type="journal article" date="2019" name="Nat. Plants">
        <title>Stout camphor tree genome fills gaps in understanding of flowering plant genome evolution.</title>
        <authorList>
            <person name="Chaw S.M."/>
            <person name="Liu Y.C."/>
            <person name="Wu Y.W."/>
            <person name="Wang H.Y."/>
            <person name="Lin C.I."/>
            <person name="Wu C.S."/>
            <person name="Ke H.M."/>
            <person name="Chang L.Y."/>
            <person name="Hsu C.Y."/>
            <person name="Yang H.T."/>
            <person name="Sudianto E."/>
            <person name="Hsu M.H."/>
            <person name="Wu K.P."/>
            <person name="Wang L.N."/>
            <person name="Leebens-Mack J.H."/>
            <person name="Tsai I.J."/>
        </authorList>
    </citation>
    <scope>NUCLEOTIDE SEQUENCE [LARGE SCALE GENOMIC DNA]</scope>
    <source>
        <strain evidence="3">cv. Chaw 1501</strain>
        <tissue evidence="2">Young leaves</tissue>
    </source>
</reference>
<dbReference type="AlphaFoldDB" id="A0A443NS14"/>
<dbReference type="Pfam" id="PF08387">
    <property type="entry name" value="FBD"/>
    <property type="match status" value="1"/>
</dbReference>
<dbReference type="STRING" id="337451.A0A443NS14"/>
<comment type="caution">
    <text evidence="2">The sequence shown here is derived from an EMBL/GenBank/DDBJ whole genome shotgun (WGS) entry which is preliminary data.</text>
</comment>
<dbReference type="EMBL" id="QPKB01000003">
    <property type="protein sequence ID" value="RWR81311.1"/>
    <property type="molecule type" value="Genomic_DNA"/>
</dbReference>
<dbReference type="InterPro" id="IPR006566">
    <property type="entry name" value="FBD"/>
</dbReference>
<dbReference type="SUPFAM" id="SSF52047">
    <property type="entry name" value="RNI-like"/>
    <property type="match status" value="1"/>
</dbReference>
<dbReference type="Pfam" id="PF24758">
    <property type="entry name" value="LRR_At5g56370"/>
    <property type="match status" value="1"/>
</dbReference>
<dbReference type="Gene3D" id="3.80.10.10">
    <property type="entry name" value="Ribonuclease Inhibitor"/>
    <property type="match status" value="1"/>
</dbReference>
<dbReference type="PANTHER" id="PTHR31900">
    <property type="entry name" value="F-BOX/RNI SUPERFAMILY PROTEIN-RELATED"/>
    <property type="match status" value="1"/>
</dbReference>
<name>A0A443NS14_9MAGN</name>
<feature type="domain" description="FBD" evidence="1">
    <location>
        <begin position="228"/>
        <end position="299"/>
    </location>
</feature>
<keyword evidence="3" id="KW-1185">Reference proteome</keyword>
<sequence length="306" mass="34956">MKLVDGRYDVPSSIFNCQELYHLELIFSRLKVPPTFKGFQNLLVLTLDLVSISKDDIARLISKCPLLERLKLLVNFFDRFHIHAPNLRYLEVGGCFQEFSLGNSPLLTNVSIEFNMAPTNPETDNTCSLTKFIGCSYGIERLALNNSVIQFFCLAGVPEKLFVTLEHLKYLEVEIDLNSTEILPILCILRSSPNLEELKIQYGVDSVECRINLLEEGAKFWGELTRFDCLLNHLRAVEIIGLGMLLDLELIKCMLSNAPILEKMIIYTNEFVEAEEVLRIQTELLQFQRASAQARIIYLGHYKPFG</sequence>
<dbReference type="InterPro" id="IPR050232">
    <property type="entry name" value="FBL13/AtMIF1-like"/>
</dbReference>
<evidence type="ECO:0000313" key="3">
    <source>
        <dbReference type="Proteomes" id="UP000283530"/>
    </source>
</evidence>
<organism evidence="2 3">
    <name type="scientific">Cinnamomum micranthum f. kanehirae</name>
    <dbReference type="NCBI Taxonomy" id="337451"/>
    <lineage>
        <taxon>Eukaryota</taxon>
        <taxon>Viridiplantae</taxon>
        <taxon>Streptophyta</taxon>
        <taxon>Embryophyta</taxon>
        <taxon>Tracheophyta</taxon>
        <taxon>Spermatophyta</taxon>
        <taxon>Magnoliopsida</taxon>
        <taxon>Magnoliidae</taxon>
        <taxon>Laurales</taxon>
        <taxon>Lauraceae</taxon>
        <taxon>Cinnamomum</taxon>
    </lineage>
</organism>
<protein>
    <submittedName>
        <fullName evidence="2">F-box/FBD/LRR-repeat-like protein isoform X1</fullName>
    </submittedName>
</protein>
<evidence type="ECO:0000313" key="2">
    <source>
        <dbReference type="EMBL" id="RWR81311.1"/>
    </source>
</evidence>